<accession>A0A450VTY8</accession>
<evidence type="ECO:0000313" key="2">
    <source>
        <dbReference type="EMBL" id="VFK06632.1"/>
    </source>
</evidence>
<evidence type="ECO:0000313" key="3">
    <source>
        <dbReference type="EMBL" id="VFK08250.1"/>
    </source>
</evidence>
<dbReference type="EMBL" id="CAADFJ010000363">
    <property type="protein sequence ID" value="VFK06632.1"/>
    <property type="molecule type" value="Genomic_DNA"/>
</dbReference>
<gene>
    <name evidence="3" type="ORF">BECKH772A_GA0070896_108381</name>
    <name evidence="1" type="ORF">BECKH772B_GA0070898_103661</name>
    <name evidence="2" type="ORF">BECKH772C_GA0070978_103631</name>
</gene>
<reference evidence="3" key="1">
    <citation type="submission" date="2019-02" db="EMBL/GenBank/DDBJ databases">
        <authorList>
            <person name="Gruber-Vodicka R. H."/>
            <person name="Seah K. B. B."/>
        </authorList>
    </citation>
    <scope>NUCLEOTIDE SEQUENCE</scope>
    <source>
        <strain evidence="2">BECK_SA2B12</strain>
        <strain evidence="3">BECK_SA2B15</strain>
        <strain evidence="1">BECK_SA2B20</strain>
    </source>
</reference>
<evidence type="ECO:0000313" key="1">
    <source>
        <dbReference type="EMBL" id="VFK03595.1"/>
    </source>
</evidence>
<name>A0A450VTY8_9GAMM</name>
<protein>
    <submittedName>
        <fullName evidence="3">Uncharacterized protein</fullName>
    </submittedName>
</protein>
<dbReference type="AlphaFoldDB" id="A0A450VTY8"/>
<dbReference type="EMBL" id="CAADFI010000366">
    <property type="protein sequence ID" value="VFK03595.1"/>
    <property type="molecule type" value="Genomic_DNA"/>
</dbReference>
<organism evidence="3">
    <name type="scientific">Candidatus Kentrum eta</name>
    <dbReference type="NCBI Taxonomy" id="2126337"/>
    <lineage>
        <taxon>Bacteria</taxon>
        <taxon>Pseudomonadati</taxon>
        <taxon>Pseudomonadota</taxon>
        <taxon>Gammaproteobacteria</taxon>
        <taxon>Candidatus Kentrum</taxon>
    </lineage>
</organism>
<sequence>MKNPITYSDYCQYLLVSQINYTPANFADHREHFSHDRINR</sequence>
<proteinExistence type="predicted"/>
<dbReference type="EMBL" id="CAADFG010000838">
    <property type="protein sequence ID" value="VFK08250.1"/>
    <property type="molecule type" value="Genomic_DNA"/>
</dbReference>